<keyword evidence="3" id="KW-1003">Cell membrane</keyword>
<dbReference type="Gene3D" id="6.10.140.1910">
    <property type="match status" value="1"/>
</dbReference>
<dbReference type="PANTHER" id="PTHR47735">
    <property type="entry name" value="POTASSIUM VOLTAGE-GATED CHANNEL SUBFAMILY KQT MEMBER 4"/>
    <property type="match status" value="1"/>
</dbReference>
<feature type="compositionally biased region" description="Polar residues" evidence="8">
    <location>
        <begin position="23"/>
        <end position="33"/>
    </location>
</feature>
<evidence type="ECO:0000313" key="10">
    <source>
        <dbReference type="EMBL" id="KAK6618156.1"/>
    </source>
</evidence>
<evidence type="ECO:0000313" key="12">
    <source>
        <dbReference type="Proteomes" id="UP001359485"/>
    </source>
</evidence>
<dbReference type="InterPro" id="IPR003937">
    <property type="entry name" value="K_chnl_volt-dep_KCNQ"/>
</dbReference>
<dbReference type="AlphaFoldDB" id="A0AAN8P567"/>
<protein>
    <recommendedName>
        <fullName evidence="9">Potassium channel voltage dependent KCNQ C-terminal domain-containing protein</fullName>
    </recommendedName>
</protein>
<dbReference type="EMBL" id="JAWJWF010000050">
    <property type="protein sequence ID" value="KAK6618156.1"/>
    <property type="molecule type" value="Genomic_DNA"/>
</dbReference>
<evidence type="ECO:0000259" key="9">
    <source>
        <dbReference type="Pfam" id="PF03520"/>
    </source>
</evidence>
<proteinExistence type="predicted"/>
<accession>A0AAN8P567</accession>
<feature type="domain" description="Potassium channel voltage dependent KCNQ C-terminal" evidence="9">
    <location>
        <begin position="74"/>
        <end position="202"/>
    </location>
</feature>
<evidence type="ECO:0000256" key="1">
    <source>
        <dbReference type="ARBA" id="ARBA00004651"/>
    </source>
</evidence>
<reference evidence="11 13" key="1">
    <citation type="submission" date="2023-10" db="EMBL/GenBank/DDBJ databases">
        <title>Genomes of two closely related lineages of the louse Polyplax serrata with different host specificities.</title>
        <authorList>
            <person name="Martinu J."/>
            <person name="Tarabai H."/>
            <person name="Stefka J."/>
            <person name="Hypsa V."/>
        </authorList>
    </citation>
    <scope>NUCLEOTIDE SEQUENCE [LARGE SCALE GENOMIC DNA]</scope>
    <source>
        <strain evidence="10">98ZLc_SE</strain>
        <strain evidence="11">HR10_N</strain>
    </source>
</reference>
<keyword evidence="4" id="KW-0630">Potassium</keyword>
<evidence type="ECO:0000256" key="4">
    <source>
        <dbReference type="ARBA" id="ARBA00022958"/>
    </source>
</evidence>
<dbReference type="GO" id="GO:0005249">
    <property type="term" value="F:voltage-gated potassium channel activity"/>
    <property type="evidence" value="ECO:0007669"/>
    <property type="project" value="InterPro"/>
</dbReference>
<organism evidence="11 13">
    <name type="scientific">Polyplax serrata</name>
    <name type="common">Common mouse louse</name>
    <dbReference type="NCBI Taxonomy" id="468196"/>
    <lineage>
        <taxon>Eukaryota</taxon>
        <taxon>Metazoa</taxon>
        <taxon>Ecdysozoa</taxon>
        <taxon>Arthropoda</taxon>
        <taxon>Hexapoda</taxon>
        <taxon>Insecta</taxon>
        <taxon>Pterygota</taxon>
        <taxon>Neoptera</taxon>
        <taxon>Paraneoptera</taxon>
        <taxon>Psocodea</taxon>
        <taxon>Troctomorpha</taxon>
        <taxon>Phthiraptera</taxon>
        <taxon>Anoplura</taxon>
        <taxon>Polyplacidae</taxon>
        <taxon>Polyplax</taxon>
    </lineage>
</organism>
<comment type="subcellular location">
    <subcellularLocation>
        <location evidence="1">Cell membrane</location>
        <topology evidence="1">Multi-pass membrane protein</topology>
    </subcellularLocation>
</comment>
<evidence type="ECO:0000313" key="13">
    <source>
        <dbReference type="Proteomes" id="UP001372834"/>
    </source>
</evidence>
<dbReference type="Proteomes" id="UP001359485">
    <property type="component" value="Unassembled WGS sequence"/>
</dbReference>
<dbReference type="Proteomes" id="UP001372834">
    <property type="component" value="Unassembled WGS sequence"/>
</dbReference>
<name>A0AAN8P567_POLSC</name>
<keyword evidence="5" id="KW-0406">Ion transport</keyword>
<evidence type="ECO:0000256" key="3">
    <source>
        <dbReference type="ARBA" id="ARBA00022475"/>
    </source>
</evidence>
<dbReference type="PANTHER" id="PTHR47735:SF14">
    <property type="entry name" value="POTASSIUM VOLTAGE-GATED CHANNEL SUBFAMILY KQT MEMBER 1"/>
    <property type="match status" value="1"/>
</dbReference>
<comment type="caution">
    <text evidence="11">The sequence shown here is derived from an EMBL/GenBank/DDBJ whole genome shotgun (WGS) entry which is preliminary data.</text>
</comment>
<keyword evidence="6" id="KW-0407">Ion channel</keyword>
<dbReference type="Pfam" id="PF03520">
    <property type="entry name" value="KCNQ_channel"/>
    <property type="match status" value="1"/>
</dbReference>
<feature type="region of interest" description="Disordered" evidence="8">
    <location>
        <begin position="1"/>
        <end position="81"/>
    </location>
</feature>
<evidence type="ECO:0000256" key="6">
    <source>
        <dbReference type="ARBA" id="ARBA00023303"/>
    </source>
</evidence>
<evidence type="ECO:0000256" key="2">
    <source>
        <dbReference type="ARBA" id="ARBA00022448"/>
    </source>
</evidence>
<comment type="catalytic activity">
    <reaction evidence="7">
        <text>K(+)(in) = K(+)(out)</text>
        <dbReference type="Rhea" id="RHEA:29463"/>
        <dbReference type="ChEBI" id="CHEBI:29103"/>
    </reaction>
</comment>
<evidence type="ECO:0000256" key="7">
    <source>
        <dbReference type="ARBA" id="ARBA00034430"/>
    </source>
</evidence>
<dbReference type="InterPro" id="IPR013821">
    <property type="entry name" value="K_chnl_volt-dep_KCNQ_C"/>
</dbReference>
<dbReference type="EMBL" id="JAWJWE010000040">
    <property type="protein sequence ID" value="KAK6619771.1"/>
    <property type="molecule type" value="Genomic_DNA"/>
</dbReference>
<feature type="compositionally biased region" description="Polar residues" evidence="8">
    <location>
        <begin position="66"/>
        <end position="76"/>
    </location>
</feature>
<keyword evidence="2" id="KW-0813">Transport</keyword>
<sequence length="222" mass="25551">MQVAKKASVLKRRKSKNRMEPPSSVQSQGNNGNADRLENEGDVVFYMEEPKAGTPNRVRREGRGSLFTSQASSVTEAPSDDMDIDYQEEPQRVTQLTEAHRNAIRAIRKIKYFVARRKFQQARKPYDVRDVIEQYSQGHLNMMVRIKELQRRLDQTLGKPGSYLAGIDRSGNVKPMTIGARLYRVEQQLFLMDKKMDQLCYVLNAFAQKQQIPIVKSLEDEV</sequence>
<gene>
    <name evidence="11" type="ORF">RUM43_012536</name>
    <name evidence="10" type="ORF">RUM44_002607</name>
</gene>
<evidence type="ECO:0000313" key="11">
    <source>
        <dbReference type="EMBL" id="KAK6619771.1"/>
    </source>
</evidence>
<dbReference type="GO" id="GO:0008076">
    <property type="term" value="C:voltage-gated potassium channel complex"/>
    <property type="evidence" value="ECO:0007669"/>
    <property type="project" value="TreeGrafter"/>
</dbReference>
<evidence type="ECO:0000256" key="8">
    <source>
        <dbReference type="SAM" id="MobiDB-lite"/>
    </source>
</evidence>
<keyword evidence="12" id="KW-1185">Reference proteome</keyword>
<keyword evidence="3" id="KW-0472">Membrane</keyword>
<evidence type="ECO:0000256" key="5">
    <source>
        <dbReference type="ARBA" id="ARBA00023065"/>
    </source>
</evidence>